<organism evidence="1 2">
    <name type="scientific">Candidatus Desulfatibia vada</name>
    <dbReference type="NCBI Taxonomy" id="2841696"/>
    <lineage>
        <taxon>Bacteria</taxon>
        <taxon>Pseudomonadati</taxon>
        <taxon>Thermodesulfobacteriota</taxon>
        <taxon>Desulfobacteria</taxon>
        <taxon>Desulfobacterales</taxon>
        <taxon>Desulfobacterales incertae sedis</taxon>
        <taxon>Candidatus Desulfatibia</taxon>
    </lineage>
</organism>
<sequence>MNTIIKSIRDRIVSIWKISDEVARGKAVETIEYELEEMENIFGILVLGSFIGMPAPPMQISLDLMPLMEKELILMMKKVDTANEPIAQLFSVFDIG</sequence>
<dbReference type="Proteomes" id="UP000605201">
    <property type="component" value="Unassembled WGS sequence"/>
</dbReference>
<name>A0A8J6P142_9BACT</name>
<dbReference type="EMBL" id="JACNIG010000338">
    <property type="protein sequence ID" value="MBC8433809.1"/>
    <property type="molecule type" value="Genomic_DNA"/>
</dbReference>
<evidence type="ECO:0000313" key="1">
    <source>
        <dbReference type="EMBL" id="MBC8433809.1"/>
    </source>
</evidence>
<protein>
    <submittedName>
        <fullName evidence="1">Uncharacterized protein</fullName>
    </submittedName>
</protein>
<proteinExistence type="predicted"/>
<accession>A0A8J6P142</accession>
<gene>
    <name evidence="1" type="ORF">H8D96_18010</name>
</gene>
<comment type="caution">
    <text evidence="1">The sequence shown here is derived from an EMBL/GenBank/DDBJ whole genome shotgun (WGS) entry which is preliminary data.</text>
</comment>
<dbReference type="Pfam" id="PF25952">
    <property type="entry name" value="DUF7990"/>
    <property type="match status" value="1"/>
</dbReference>
<dbReference type="AlphaFoldDB" id="A0A8J6P142"/>
<dbReference type="InterPro" id="IPR058303">
    <property type="entry name" value="DUF7990"/>
</dbReference>
<evidence type="ECO:0000313" key="2">
    <source>
        <dbReference type="Proteomes" id="UP000605201"/>
    </source>
</evidence>
<reference evidence="1 2" key="1">
    <citation type="submission" date="2020-08" db="EMBL/GenBank/DDBJ databases">
        <title>Bridging the membrane lipid divide: bacteria of the FCB group superphylum have the potential to synthesize archaeal ether lipids.</title>
        <authorList>
            <person name="Villanueva L."/>
            <person name="Von Meijenfeldt F.A.B."/>
            <person name="Westbye A.B."/>
            <person name="Yadav S."/>
            <person name="Hopmans E.C."/>
            <person name="Dutilh B.E."/>
            <person name="Sinninghe Damste J.S."/>
        </authorList>
    </citation>
    <scope>NUCLEOTIDE SEQUENCE [LARGE SCALE GENOMIC DNA]</scope>
    <source>
        <strain evidence="1">NIOZ-UU17</strain>
    </source>
</reference>